<feature type="non-terminal residue" evidence="2">
    <location>
        <position position="1"/>
    </location>
</feature>
<dbReference type="PANTHER" id="PTHR31936">
    <property type="entry name" value="PROTEIN CBG18744"/>
    <property type="match status" value="1"/>
</dbReference>
<dbReference type="Proteomes" id="UP000218231">
    <property type="component" value="Unassembled WGS sequence"/>
</dbReference>
<sequence length="400" mass="42937">VPSTSTSTPSTTTETMTESTTTVPTTATTTMCCPQNGVWSEWTFSQPQCRDFCGSCANLTKTRTCISEASGCPCVGDASLTENCGIGVCYFPSDTCCSPYKMMVINGKHACGPQPVVGMQPPPEYINTCGVSCCPTDGIWSEWVADKPCNDTCGSCGSQTMSRKCLSTRYGCDCVGPTQKTIVCGTTVCLFPRPSCCGTYKKILDRVARTYTCGPVDNPTDPPIQPTTCCDPEGTGLWNEWSVWSNCSATCGLCGTQTRNRTCASEAYGCPCTGEATQTKKCPQFICETGDMCCSGTYQAQRYDGAYFCQEFPPEQCAGTWTEWAVAYDTPCNDTCGLCGVQPMMRSCFPSGCQCSGEYNMNQPCGAPVCLFPRVSCCPGFQKQLNRTTKSYDCIVPPSG</sequence>
<protein>
    <submittedName>
        <fullName evidence="2">Uncharacterized protein</fullName>
    </submittedName>
</protein>
<evidence type="ECO:0000313" key="3">
    <source>
        <dbReference type="Proteomes" id="UP000218231"/>
    </source>
</evidence>
<organism evidence="2 3">
    <name type="scientific">Diploscapter pachys</name>
    <dbReference type="NCBI Taxonomy" id="2018661"/>
    <lineage>
        <taxon>Eukaryota</taxon>
        <taxon>Metazoa</taxon>
        <taxon>Ecdysozoa</taxon>
        <taxon>Nematoda</taxon>
        <taxon>Chromadorea</taxon>
        <taxon>Rhabditida</taxon>
        <taxon>Rhabditina</taxon>
        <taxon>Rhabditomorpha</taxon>
        <taxon>Rhabditoidea</taxon>
        <taxon>Rhabditidae</taxon>
        <taxon>Diploscapter</taxon>
    </lineage>
</organism>
<reference evidence="2 3" key="1">
    <citation type="journal article" date="2017" name="Curr. Biol.">
        <title>Genome architecture and evolution of a unichromosomal asexual nematode.</title>
        <authorList>
            <person name="Fradin H."/>
            <person name="Zegar C."/>
            <person name="Gutwein M."/>
            <person name="Lucas J."/>
            <person name="Kovtun M."/>
            <person name="Corcoran D."/>
            <person name="Baugh L.R."/>
            <person name="Kiontke K."/>
            <person name="Gunsalus K."/>
            <person name="Fitch D.H."/>
            <person name="Piano F."/>
        </authorList>
    </citation>
    <scope>NUCLEOTIDE SEQUENCE [LARGE SCALE GENOMIC DNA]</scope>
    <source>
        <strain evidence="2">PF1309</strain>
    </source>
</reference>
<dbReference type="PROSITE" id="PS50092">
    <property type="entry name" value="TSP1"/>
    <property type="match status" value="3"/>
</dbReference>
<dbReference type="OrthoDB" id="5821553at2759"/>
<dbReference type="EMBL" id="LIAE01010588">
    <property type="protein sequence ID" value="PAV58312.1"/>
    <property type="molecule type" value="Genomic_DNA"/>
</dbReference>
<dbReference type="Gene3D" id="2.20.100.10">
    <property type="entry name" value="Thrombospondin type-1 (TSP1) repeat"/>
    <property type="match status" value="1"/>
</dbReference>
<proteinExistence type="predicted"/>
<dbReference type="InterPro" id="IPR036383">
    <property type="entry name" value="TSP1_rpt_sf"/>
</dbReference>
<name>A0A2A2J9X3_9BILA</name>
<dbReference type="PRINTS" id="PR01705">
    <property type="entry name" value="TSP1REPEAT"/>
</dbReference>
<dbReference type="STRING" id="2018661.A0A2A2J9X3"/>
<gene>
    <name evidence="2" type="ORF">WR25_14705</name>
</gene>
<keyword evidence="3" id="KW-1185">Reference proteome</keyword>
<dbReference type="Pfam" id="PF00090">
    <property type="entry name" value="TSP_1"/>
    <property type="match status" value="1"/>
</dbReference>
<dbReference type="SUPFAM" id="SSF82895">
    <property type="entry name" value="TSP-1 type 1 repeat"/>
    <property type="match status" value="1"/>
</dbReference>
<dbReference type="AlphaFoldDB" id="A0A2A2J9X3"/>
<evidence type="ECO:0000313" key="2">
    <source>
        <dbReference type="EMBL" id="PAV58312.1"/>
    </source>
</evidence>
<dbReference type="PANTHER" id="PTHR31936:SF2">
    <property type="entry name" value="FLO11 DOMAIN-CONTAINING PROTEIN"/>
    <property type="match status" value="1"/>
</dbReference>
<evidence type="ECO:0000256" key="1">
    <source>
        <dbReference type="SAM" id="MobiDB-lite"/>
    </source>
</evidence>
<accession>A0A2A2J9X3</accession>
<dbReference type="SMART" id="SM00209">
    <property type="entry name" value="TSP1"/>
    <property type="match status" value="3"/>
</dbReference>
<comment type="caution">
    <text evidence="2">The sequence shown here is derived from an EMBL/GenBank/DDBJ whole genome shotgun (WGS) entry which is preliminary data.</text>
</comment>
<dbReference type="InterPro" id="IPR000884">
    <property type="entry name" value="TSP1_rpt"/>
</dbReference>
<feature type="region of interest" description="Disordered" evidence="1">
    <location>
        <begin position="1"/>
        <end position="22"/>
    </location>
</feature>